<dbReference type="SUPFAM" id="SSF54211">
    <property type="entry name" value="Ribosomal protein S5 domain 2-like"/>
    <property type="match status" value="2"/>
</dbReference>
<dbReference type="PANTHER" id="PTHR33694:SF1">
    <property type="entry name" value="UDP-3-O-ACYL-N-ACETYLGLUCOSAMINE DEACETYLASE 1, MITOCHONDRIAL-RELATED"/>
    <property type="match status" value="1"/>
</dbReference>
<dbReference type="GO" id="GO:0009245">
    <property type="term" value="P:lipid A biosynthetic process"/>
    <property type="evidence" value="ECO:0007669"/>
    <property type="project" value="UniProtKB-UniRule"/>
</dbReference>
<evidence type="ECO:0000256" key="15">
    <source>
        <dbReference type="HAMAP-Rule" id="MF_00388"/>
    </source>
</evidence>
<dbReference type="FunFam" id="3.10.129.10:FF:000001">
    <property type="entry name" value="3-hydroxyacyl-[acyl-carrier-protein] dehydratase FabZ"/>
    <property type="match status" value="1"/>
</dbReference>
<keyword evidence="10 15" id="KW-0862">Zinc</keyword>
<comment type="catalytic activity">
    <reaction evidence="16">
        <text>a (3R)-hydroxyacyl-[ACP] = a (2E)-enoyl-[ACP] + H2O</text>
        <dbReference type="Rhea" id="RHEA:13097"/>
        <dbReference type="Rhea" id="RHEA-COMP:9925"/>
        <dbReference type="Rhea" id="RHEA-COMP:9945"/>
        <dbReference type="ChEBI" id="CHEBI:15377"/>
        <dbReference type="ChEBI" id="CHEBI:78784"/>
        <dbReference type="ChEBI" id="CHEBI:78827"/>
        <dbReference type="EC" id="4.2.1.59"/>
    </reaction>
</comment>
<dbReference type="Gene3D" id="3.10.129.10">
    <property type="entry name" value="Hotdog Thioesterase"/>
    <property type="match status" value="1"/>
</dbReference>
<dbReference type="NCBIfam" id="TIGR01750">
    <property type="entry name" value="fabZ"/>
    <property type="match status" value="1"/>
</dbReference>
<dbReference type="CDD" id="cd01288">
    <property type="entry name" value="FabZ"/>
    <property type="match status" value="1"/>
</dbReference>
<comment type="catalytic activity">
    <reaction evidence="13 15">
        <text>a UDP-3-O-[(3R)-3-hydroxyacyl]-N-acetyl-alpha-D-glucosamine + H2O = a UDP-3-O-[(3R)-3-hydroxyacyl]-alpha-D-glucosamine + acetate</text>
        <dbReference type="Rhea" id="RHEA:67816"/>
        <dbReference type="ChEBI" id="CHEBI:15377"/>
        <dbReference type="ChEBI" id="CHEBI:30089"/>
        <dbReference type="ChEBI" id="CHEBI:137740"/>
        <dbReference type="ChEBI" id="CHEBI:173225"/>
        <dbReference type="EC" id="3.5.1.108"/>
    </reaction>
</comment>
<dbReference type="Pfam" id="PF03331">
    <property type="entry name" value="LpxC"/>
    <property type="match status" value="2"/>
</dbReference>
<evidence type="ECO:0000256" key="12">
    <source>
        <dbReference type="ARBA" id="ARBA00023239"/>
    </source>
</evidence>
<evidence type="ECO:0000256" key="4">
    <source>
        <dbReference type="ARBA" id="ARBA00005002"/>
    </source>
</evidence>
<dbReference type="eggNOG" id="COG0764">
    <property type="taxonomic scope" value="Bacteria"/>
</dbReference>
<dbReference type="HAMAP" id="MF_00388">
    <property type="entry name" value="LpxC"/>
    <property type="match status" value="1"/>
</dbReference>
<dbReference type="NCBIfam" id="NF000582">
    <property type="entry name" value="PRK00006.1"/>
    <property type="match status" value="1"/>
</dbReference>
<dbReference type="Proteomes" id="UP000017148">
    <property type="component" value="Unassembled WGS sequence"/>
</dbReference>
<dbReference type="NCBIfam" id="NF009667">
    <property type="entry name" value="PRK13188.1"/>
    <property type="match status" value="1"/>
</dbReference>
<proteinExistence type="inferred from homology"/>
<protein>
    <recommendedName>
        <fullName evidence="15 16">Multifunctional fusion protein</fullName>
    </recommendedName>
    <domain>
        <recommendedName>
            <fullName evidence="16">3-hydroxyacyl-[acyl-carrier-protein] dehydratase FabZ</fullName>
            <ecNumber evidence="16">4.2.1.59</ecNumber>
        </recommendedName>
        <alternativeName>
            <fullName evidence="16">(3R)-hydroxymyristoyl-[acyl-carrier-protein] dehydratase</fullName>
        </alternativeName>
        <alternativeName>
            <fullName evidence="16">Beta-hydroxyacyl-ACP dehydratase</fullName>
            <shortName evidence="16">(3R)-hydroxymyristoyl-ACP dehydrase</shortName>
        </alternativeName>
    </domain>
    <domain>
        <recommendedName>
            <fullName evidence="15">UDP-3-O-acyl-N-acetylglucosamine deacetylase</fullName>
            <shortName evidence="15">UDP-3-O-acyl-GlcNAc deacetylase</shortName>
            <ecNumber evidence="15">3.5.1.108</ecNumber>
        </recommendedName>
        <alternativeName>
            <fullName evidence="15">UDP-3-O-[R-3-hydroxymyristoyl]-N-acetylglucosamine deacetylase</fullName>
        </alternativeName>
    </domain>
</protein>
<comment type="pathway">
    <text evidence="4 15">Glycolipid biosynthesis; lipid IV(A) biosynthesis; lipid IV(A) from (3R)-3-hydroxytetradecanoyl-[acyl-carrier-protein] and UDP-N-acetyl-alpha-D-glucosamine: step 2/6.</text>
</comment>
<dbReference type="NCBIfam" id="TIGR00325">
    <property type="entry name" value="lpxC"/>
    <property type="match status" value="1"/>
</dbReference>
<dbReference type="InterPro" id="IPR013114">
    <property type="entry name" value="FabA_FabZ"/>
</dbReference>
<dbReference type="GO" id="GO:0016020">
    <property type="term" value="C:membrane"/>
    <property type="evidence" value="ECO:0007669"/>
    <property type="project" value="GOC"/>
</dbReference>
<dbReference type="InterPro" id="IPR020568">
    <property type="entry name" value="Ribosomal_Su5_D2-typ_SF"/>
</dbReference>
<dbReference type="InterPro" id="IPR011334">
    <property type="entry name" value="UDP-acyl_GlcNac_deAcase_C"/>
</dbReference>
<dbReference type="InterPro" id="IPR010084">
    <property type="entry name" value="FabZ"/>
</dbReference>
<keyword evidence="8 15" id="KW-0479">Metal-binding</keyword>
<keyword evidence="5 16" id="KW-0963">Cytoplasm</keyword>
<comment type="function">
    <text evidence="14 16">Involved in unsaturated fatty acids biosynthesis. Catalyzes the dehydration of short chain beta-hydroxyacyl-ACPs and long chain saturated and unsaturated beta-hydroxyacyl-ACPs.</text>
</comment>
<dbReference type="Gene3D" id="3.30.1700.10">
    <property type="entry name" value="lpxc deacetylase, domain 2"/>
    <property type="match status" value="1"/>
</dbReference>
<evidence type="ECO:0000256" key="2">
    <source>
        <dbReference type="ARBA" id="ARBA00002923"/>
    </source>
</evidence>
<evidence type="ECO:0000256" key="6">
    <source>
        <dbReference type="ARBA" id="ARBA00022516"/>
    </source>
</evidence>
<feature type="active site" evidence="16">
    <location>
        <position position="356"/>
    </location>
</feature>
<comment type="cofactor">
    <cofactor evidence="1 15">
        <name>Zn(2+)</name>
        <dbReference type="ChEBI" id="CHEBI:29105"/>
    </cofactor>
</comment>
<dbReference type="RefSeq" id="WP_022636678.1">
    <property type="nucleotide sequence ID" value="NZ_ASJR01000009.1"/>
</dbReference>
<comment type="similarity">
    <text evidence="15">Belongs to the LpxC family.</text>
</comment>
<comment type="similarity">
    <text evidence="16">Belongs to the thioester dehydratase family. FabZ subfamily.</text>
</comment>
<dbReference type="GO" id="GO:0046872">
    <property type="term" value="F:metal ion binding"/>
    <property type="evidence" value="ECO:0007669"/>
    <property type="project" value="UniProtKB-KW"/>
</dbReference>
<dbReference type="Pfam" id="PF07977">
    <property type="entry name" value="FabA"/>
    <property type="match status" value="1"/>
</dbReference>
<evidence type="ECO:0000256" key="14">
    <source>
        <dbReference type="ARBA" id="ARBA00025049"/>
    </source>
</evidence>
<comment type="subcellular location">
    <subcellularLocation>
        <location evidence="3 16">Cytoplasm</location>
    </subcellularLocation>
</comment>
<dbReference type="GO" id="GO:0006633">
    <property type="term" value="P:fatty acid biosynthetic process"/>
    <property type="evidence" value="ECO:0007669"/>
    <property type="project" value="UniProtKB-UniRule"/>
</dbReference>
<evidence type="ECO:0000256" key="11">
    <source>
        <dbReference type="ARBA" id="ARBA00023098"/>
    </source>
</evidence>
<keyword evidence="7 15" id="KW-0441">Lipid A biosynthesis</keyword>
<dbReference type="EC" id="3.5.1.108" evidence="15"/>
<dbReference type="AlphaFoldDB" id="U7D5G1"/>
<comment type="function">
    <text evidence="2 15">Catalyzes the hydrolysis of UDP-3-O-myristoyl-N-acetylglucosamine to form UDP-3-O-myristoylglucosamine and acetate, the committed step in lipid A biosynthesis.</text>
</comment>
<dbReference type="eggNOG" id="COG0774">
    <property type="taxonomic scope" value="Bacteria"/>
</dbReference>
<dbReference type="GO" id="GO:0103117">
    <property type="term" value="F:UDP-3-O-acyl-N-acetylglucosamine deacetylase activity"/>
    <property type="evidence" value="ECO:0007669"/>
    <property type="project" value="UniProtKB-UniRule"/>
</dbReference>
<evidence type="ECO:0000256" key="13">
    <source>
        <dbReference type="ARBA" id="ARBA00024535"/>
    </source>
</evidence>
<feature type="binding site" evidence="15">
    <location>
        <position position="77"/>
    </location>
    <ligand>
        <name>Zn(2+)</name>
        <dbReference type="ChEBI" id="CHEBI:29105"/>
    </ligand>
</feature>
<dbReference type="HAMAP" id="MF_00406">
    <property type="entry name" value="FabZ"/>
    <property type="match status" value="1"/>
</dbReference>
<evidence type="ECO:0000256" key="7">
    <source>
        <dbReference type="ARBA" id="ARBA00022556"/>
    </source>
</evidence>
<dbReference type="Gene3D" id="3.30.230.20">
    <property type="entry name" value="lpxc deacetylase, domain 1"/>
    <property type="match status" value="1"/>
</dbReference>
<accession>U7D5G1</accession>
<evidence type="ECO:0000313" key="17">
    <source>
        <dbReference type="EMBL" id="ERP31759.1"/>
    </source>
</evidence>
<dbReference type="UniPathway" id="UPA00359">
    <property type="reaction ID" value="UER00478"/>
</dbReference>
<reference evidence="17 18" key="1">
    <citation type="journal article" date="2013" name="Environ. Microbiol.">
        <title>Genome analysis of Chitinivibrio alkaliphilus gen. nov., sp. nov., a novel extremely haloalkaliphilic anaerobic chitinolytic bacterium from the candidate phylum Termite Group 3.</title>
        <authorList>
            <person name="Sorokin D.Y."/>
            <person name="Gumerov V.M."/>
            <person name="Rakitin A.L."/>
            <person name="Beletsky A.V."/>
            <person name="Damste J.S."/>
            <person name="Muyzer G."/>
            <person name="Mardanov A.V."/>
            <person name="Ravin N.V."/>
        </authorList>
    </citation>
    <scope>NUCLEOTIDE SEQUENCE [LARGE SCALE GENOMIC DNA]</scope>
    <source>
        <strain evidence="17 18">ACht1</strain>
    </source>
</reference>
<name>U7D5G1_9BACT</name>
<evidence type="ECO:0000256" key="8">
    <source>
        <dbReference type="ARBA" id="ARBA00022723"/>
    </source>
</evidence>
<feature type="binding site" evidence="15">
    <location>
        <position position="259"/>
    </location>
    <ligand>
        <name>Zn(2+)</name>
        <dbReference type="ChEBI" id="CHEBI:29105"/>
    </ligand>
</feature>
<feature type="active site" description="Proton donor" evidence="15">
    <location>
        <position position="286"/>
    </location>
</feature>
<sequence>MKQKTVQKTGSLSGIGLHTGAESTVTLVPAPEDYGIRFVRVDLPDKTEIPADINFIVGNARGTAIGIGSAVVHTIEHLMATLAAFGISNLRVEVNAEEIPLMDGSAQPFFSLVKELGVCEQEKEQEYIVISEPMWLYSNGNTALSVFPADQFHLSLMMDFDNPAIGAQHTTIFNLEDFETDFAPARTFCFLSEIEHLREKGLIKGASINSAVVVQDKSFSTEDAHRLEQLMQQDETIRPGTNGFVNNTELRFENELCRHKALDLVGDLYLLGKPLKGHILGARSGHAANHELAKKIREHFNKKEQNMSKIEYKDILQLLPHRYPFLLVDGVDEITPGESIVAYKNVSFNEQFFQGHFPDNPIMPGVLQIEALAQAAGLMALYGDDADTGNAQMLFLGVDKVKWRNPVRPGDKLVLKVSKEKMARNILSAKGKAYIGDKIACQAELRCMITKE</sequence>
<feature type="binding site" evidence="15">
    <location>
        <position position="263"/>
    </location>
    <ligand>
        <name>Zn(2+)</name>
        <dbReference type="ChEBI" id="CHEBI:29105"/>
    </ligand>
</feature>
<keyword evidence="12 16" id="KW-0456">Lyase</keyword>
<organism evidence="17 18">
    <name type="scientific">Chitinivibrio alkaliphilus ACht1</name>
    <dbReference type="NCBI Taxonomy" id="1313304"/>
    <lineage>
        <taxon>Bacteria</taxon>
        <taxon>Pseudomonadati</taxon>
        <taxon>Fibrobacterota</taxon>
        <taxon>Chitinivibrionia</taxon>
        <taxon>Chitinivibrionales</taxon>
        <taxon>Chitinivibrionaceae</taxon>
        <taxon>Chitinivibrio</taxon>
    </lineage>
</organism>
<dbReference type="GO" id="GO:0005737">
    <property type="term" value="C:cytoplasm"/>
    <property type="evidence" value="ECO:0007669"/>
    <property type="project" value="UniProtKB-SubCell"/>
</dbReference>
<evidence type="ECO:0000256" key="1">
    <source>
        <dbReference type="ARBA" id="ARBA00001947"/>
    </source>
</evidence>
<keyword evidence="9 15" id="KW-0378">Hydrolase</keyword>
<dbReference type="STRING" id="1313304.CALK_1200"/>
<dbReference type="SUPFAM" id="SSF54637">
    <property type="entry name" value="Thioesterase/thiol ester dehydrase-isomerase"/>
    <property type="match status" value="1"/>
</dbReference>
<dbReference type="GO" id="GO:0019171">
    <property type="term" value="F:(3R)-hydroxyacyl-[acyl-carrier-protein] dehydratase activity"/>
    <property type="evidence" value="ECO:0007669"/>
    <property type="project" value="UniProtKB-EC"/>
</dbReference>
<evidence type="ECO:0000256" key="16">
    <source>
        <dbReference type="HAMAP-Rule" id="MF_00406"/>
    </source>
</evidence>
<dbReference type="PATRIC" id="fig|1313304.3.peg.1147"/>
<evidence type="ECO:0000256" key="9">
    <source>
        <dbReference type="ARBA" id="ARBA00022801"/>
    </source>
</evidence>
<dbReference type="InterPro" id="IPR029069">
    <property type="entry name" value="HotDog_dom_sf"/>
</dbReference>
<evidence type="ECO:0000313" key="18">
    <source>
        <dbReference type="Proteomes" id="UP000017148"/>
    </source>
</evidence>
<comment type="caution">
    <text evidence="17">The sequence shown here is derived from an EMBL/GenBank/DDBJ whole genome shotgun (WGS) entry which is preliminary data.</text>
</comment>
<dbReference type="PANTHER" id="PTHR33694">
    <property type="entry name" value="UDP-3-O-ACYL-N-ACETYLGLUCOSAMINE DEACETYLASE 1, MITOCHONDRIAL-RELATED"/>
    <property type="match status" value="1"/>
</dbReference>
<dbReference type="OrthoDB" id="9772788at2"/>
<keyword evidence="11 15" id="KW-0443">Lipid metabolism</keyword>
<dbReference type="EMBL" id="ASJR01000009">
    <property type="protein sequence ID" value="ERP31759.1"/>
    <property type="molecule type" value="Genomic_DNA"/>
</dbReference>
<evidence type="ECO:0000256" key="5">
    <source>
        <dbReference type="ARBA" id="ARBA00022490"/>
    </source>
</evidence>
<dbReference type="InterPro" id="IPR004463">
    <property type="entry name" value="UDP-acyl_GlcNac_deAcase"/>
</dbReference>
<gene>
    <name evidence="15" type="primary">lpxC</name>
    <name evidence="16" type="synonym">fabZ</name>
    <name evidence="17" type="ORF">CALK_1200</name>
</gene>
<evidence type="ECO:0000256" key="10">
    <source>
        <dbReference type="ARBA" id="ARBA00022833"/>
    </source>
</evidence>
<dbReference type="InterPro" id="IPR015870">
    <property type="entry name" value="UDP-acyl_N-AcGlcN_deAcase_N"/>
</dbReference>
<keyword evidence="6 15" id="KW-0444">Lipid biosynthesis</keyword>
<dbReference type="EC" id="4.2.1.59" evidence="16"/>
<keyword evidence="18" id="KW-1185">Reference proteome</keyword>
<evidence type="ECO:0000256" key="3">
    <source>
        <dbReference type="ARBA" id="ARBA00004496"/>
    </source>
</evidence>